<dbReference type="InterPro" id="IPR052473">
    <property type="entry name" value="mtLSU_mL53"/>
</dbReference>
<gene>
    <name evidence="9" type="ORF">GDO78_012294</name>
</gene>
<dbReference type="Pfam" id="PF10780">
    <property type="entry name" value="MRP_L53"/>
    <property type="match status" value="1"/>
</dbReference>
<dbReference type="PANTHER" id="PTHR33618:SF1">
    <property type="entry name" value="LARGE RIBOSOMAL SUBUNIT PROTEIN ML53"/>
    <property type="match status" value="1"/>
</dbReference>
<proteinExistence type="inferred from homology"/>
<reference evidence="9" key="1">
    <citation type="thesis" date="2020" institute="ProQuest LLC" country="789 East Eisenhower Parkway, Ann Arbor, MI, USA">
        <title>Comparative Genomics and Chromosome Evolution.</title>
        <authorList>
            <person name="Mudd A.B."/>
        </authorList>
    </citation>
    <scope>NUCLEOTIDE SEQUENCE</scope>
    <source>
        <strain evidence="9">HN-11 Male</strain>
        <tissue evidence="9">Kidney and liver</tissue>
    </source>
</reference>
<dbReference type="AlphaFoldDB" id="A0A8J6EYP4"/>
<dbReference type="InterPro" id="IPR019716">
    <property type="entry name" value="Ribosomal_mL53"/>
</dbReference>
<evidence type="ECO:0000256" key="8">
    <source>
        <dbReference type="ARBA" id="ARBA00042721"/>
    </source>
</evidence>
<evidence type="ECO:0000313" key="10">
    <source>
        <dbReference type="Proteomes" id="UP000770717"/>
    </source>
</evidence>
<keyword evidence="6" id="KW-0687">Ribonucleoprotein</keyword>
<comment type="subcellular location">
    <subcellularLocation>
        <location evidence="1">Mitochondrion</location>
    </subcellularLocation>
</comment>
<comment type="similarity">
    <text evidence="2">Belongs to the mitochondrion-specific ribosomal protein mL53 family.</text>
</comment>
<evidence type="ECO:0000256" key="7">
    <source>
        <dbReference type="ARBA" id="ARBA00035180"/>
    </source>
</evidence>
<keyword evidence="10" id="KW-1185">Reference proteome</keyword>
<protein>
    <recommendedName>
        <fullName evidence="7">Large ribosomal subunit protein mL53</fullName>
    </recommendedName>
    <alternativeName>
        <fullName evidence="8">39S ribosomal protein L53, mitochondrial</fullName>
    </alternativeName>
</protein>
<evidence type="ECO:0000256" key="3">
    <source>
        <dbReference type="ARBA" id="ARBA00022946"/>
    </source>
</evidence>
<name>A0A8J6EYP4_ELECQ</name>
<dbReference type="Gene3D" id="3.40.30.10">
    <property type="entry name" value="Glutaredoxin"/>
    <property type="match status" value="1"/>
</dbReference>
<dbReference type="PANTHER" id="PTHR33618">
    <property type="entry name" value="39S RIBOSOMAL PROTEIN L53, MITOCHONDRIAL"/>
    <property type="match status" value="1"/>
</dbReference>
<dbReference type="Proteomes" id="UP000770717">
    <property type="component" value="Unassembled WGS sequence"/>
</dbReference>
<dbReference type="EMBL" id="WNTK01000008">
    <property type="protein sequence ID" value="KAG9478568.1"/>
    <property type="molecule type" value="Genomic_DNA"/>
</dbReference>
<sequence length="108" mass="12351">MATAKGIDVVLKSVRSISVRMCPFQHGVQSTREFLAAINTKKIRTTNINCEIKVDVRHDRLEPMVDVRFEDGERLMFKSENVTCREMLQKLSSVCSYKDQQAKDSANK</sequence>
<keyword evidence="4" id="KW-0689">Ribosomal protein</keyword>
<dbReference type="OrthoDB" id="6618793at2759"/>
<evidence type="ECO:0000256" key="6">
    <source>
        <dbReference type="ARBA" id="ARBA00023274"/>
    </source>
</evidence>
<evidence type="ECO:0000256" key="4">
    <source>
        <dbReference type="ARBA" id="ARBA00022980"/>
    </source>
</evidence>
<keyword evidence="3" id="KW-0809">Transit peptide</keyword>
<accession>A0A8J6EYP4</accession>
<evidence type="ECO:0000256" key="5">
    <source>
        <dbReference type="ARBA" id="ARBA00023128"/>
    </source>
</evidence>
<organism evidence="9 10">
    <name type="scientific">Eleutherodactylus coqui</name>
    <name type="common">Puerto Rican coqui</name>
    <dbReference type="NCBI Taxonomy" id="57060"/>
    <lineage>
        <taxon>Eukaryota</taxon>
        <taxon>Metazoa</taxon>
        <taxon>Chordata</taxon>
        <taxon>Craniata</taxon>
        <taxon>Vertebrata</taxon>
        <taxon>Euteleostomi</taxon>
        <taxon>Amphibia</taxon>
        <taxon>Batrachia</taxon>
        <taxon>Anura</taxon>
        <taxon>Neobatrachia</taxon>
        <taxon>Hyloidea</taxon>
        <taxon>Eleutherodactylidae</taxon>
        <taxon>Eleutherodactylinae</taxon>
        <taxon>Eleutherodactylus</taxon>
        <taxon>Eleutherodactylus</taxon>
    </lineage>
</organism>
<evidence type="ECO:0000313" key="9">
    <source>
        <dbReference type="EMBL" id="KAG9478568.1"/>
    </source>
</evidence>
<comment type="caution">
    <text evidence="9">The sequence shown here is derived from an EMBL/GenBank/DDBJ whole genome shotgun (WGS) entry which is preliminary data.</text>
</comment>
<dbReference type="GO" id="GO:0005762">
    <property type="term" value="C:mitochondrial large ribosomal subunit"/>
    <property type="evidence" value="ECO:0007669"/>
    <property type="project" value="TreeGrafter"/>
</dbReference>
<evidence type="ECO:0000256" key="1">
    <source>
        <dbReference type="ARBA" id="ARBA00004173"/>
    </source>
</evidence>
<keyword evidence="5" id="KW-0496">Mitochondrion</keyword>
<evidence type="ECO:0000256" key="2">
    <source>
        <dbReference type="ARBA" id="ARBA00005557"/>
    </source>
</evidence>